<dbReference type="OrthoDB" id="314450at2157"/>
<name>A0A368N856_9EURY</name>
<comment type="caution">
    <text evidence="1">The sequence shown here is derived from an EMBL/GenBank/DDBJ whole genome shotgun (WGS) entry which is preliminary data.</text>
</comment>
<dbReference type="RefSeq" id="WP_114447937.1">
    <property type="nucleotide sequence ID" value="NZ_QPHM01000001.1"/>
</dbReference>
<protein>
    <submittedName>
        <fullName evidence="1">Uncharacterized protein</fullName>
    </submittedName>
</protein>
<organism evidence="1 2">
    <name type="scientific">Haloplanus salinus</name>
    <dbReference type="NCBI Taxonomy" id="1126245"/>
    <lineage>
        <taxon>Archaea</taxon>
        <taxon>Methanobacteriati</taxon>
        <taxon>Methanobacteriota</taxon>
        <taxon>Stenosarchaea group</taxon>
        <taxon>Halobacteria</taxon>
        <taxon>Halobacteriales</taxon>
        <taxon>Haloferacaceae</taxon>
        <taxon>Haloplanus</taxon>
    </lineage>
</organism>
<reference evidence="1 2" key="1">
    <citation type="submission" date="2018-07" db="EMBL/GenBank/DDBJ databases">
        <title>Genome sequences of Haloplanus salinus JCM 18368T.</title>
        <authorList>
            <person name="Kim Y.B."/>
            <person name="Roh S.W."/>
        </authorList>
    </citation>
    <scope>NUCLEOTIDE SEQUENCE [LARGE SCALE GENOMIC DNA]</scope>
    <source>
        <strain evidence="1 2">JCM 18368</strain>
    </source>
</reference>
<proteinExistence type="predicted"/>
<gene>
    <name evidence="1" type="ORF">DU504_03120</name>
</gene>
<evidence type="ECO:0000313" key="2">
    <source>
        <dbReference type="Proteomes" id="UP000252189"/>
    </source>
</evidence>
<keyword evidence="2" id="KW-1185">Reference proteome</keyword>
<accession>A0A368N856</accession>
<dbReference type="Proteomes" id="UP000252189">
    <property type="component" value="Unassembled WGS sequence"/>
</dbReference>
<dbReference type="EMBL" id="QPHM01000001">
    <property type="protein sequence ID" value="RCU46386.1"/>
    <property type="molecule type" value="Genomic_DNA"/>
</dbReference>
<sequence>MNHVPDAALDAIDDFGEGLLTGTPSAFAVRLRSDLRLRVRPRDDGTARCRYETAHTRAPPTLRGRGSFVTTVVDGIDDRFREWGVEPPESYAYVETVDGRHHYEGALRVP</sequence>
<evidence type="ECO:0000313" key="1">
    <source>
        <dbReference type="EMBL" id="RCU46386.1"/>
    </source>
</evidence>
<dbReference type="AlphaFoldDB" id="A0A368N856"/>